<evidence type="ECO:0000256" key="1">
    <source>
        <dbReference type="SAM" id="Phobius"/>
    </source>
</evidence>
<keyword evidence="1" id="KW-1133">Transmembrane helix</keyword>
<reference evidence="2 3" key="1">
    <citation type="submission" date="2020-05" db="EMBL/GenBank/DDBJ databases">
        <title>Streptobacillus felis strain LHL191014123.</title>
        <authorList>
            <person name="Fawzy A."/>
            <person name="Rau J."/>
            <person name="Risse K."/>
            <person name="Schauerte N."/>
            <person name="Geiger C."/>
            <person name="Blom J."/>
            <person name="Imirzalioglu C."/>
            <person name="Falgenhauer J."/>
            <person name="Bach A."/>
            <person name="Herden C."/>
            <person name="Eisenberg T."/>
        </authorList>
    </citation>
    <scope>NUCLEOTIDE SEQUENCE [LARGE SCALE GENOMIC DNA]</scope>
    <source>
        <strain evidence="2 3">LHL191014123</strain>
    </source>
</reference>
<evidence type="ECO:0000313" key="2">
    <source>
        <dbReference type="EMBL" id="NYV27953.1"/>
    </source>
</evidence>
<organism evidence="2 3">
    <name type="scientific">Streptobacillus felis</name>
    <dbReference type="NCBI Taxonomy" id="1384509"/>
    <lineage>
        <taxon>Bacteria</taxon>
        <taxon>Fusobacteriati</taxon>
        <taxon>Fusobacteriota</taxon>
        <taxon>Fusobacteriia</taxon>
        <taxon>Fusobacteriales</taxon>
        <taxon>Leptotrichiaceae</taxon>
        <taxon>Streptobacillus</taxon>
    </lineage>
</organism>
<feature type="transmembrane region" description="Helical" evidence="1">
    <location>
        <begin position="12"/>
        <end position="32"/>
    </location>
</feature>
<protein>
    <submittedName>
        <fullName evidence="2">Uncharacterized protein</fullName>
    </submittedName>
</protein>
<dbReference type="RefSeq" id="WP_067323054.1">
    <property type="nucleotide sequence ID" value="NZ_CBCRWS010000021.1"/>
</dbReference>
<keyword evidence="3" id="KW-1185">Reference proteome</keyword>
<proteinExistence type="predicted"/>
<gene>
    <name evidence="2" type="ORF">HP397_03850</name>
</gene>
<sequence length="258" mass="30331">MEEKIGYSFSYIVSGLVNLFLFLVYIFVIYIFFKDETLSQELPIIPIILIITMLIQIIVYVLVIGLRAKTIFMSNKYFKIGKEGEEISYKNLKYIYIYGYDKTQKRGLFTKMNESNVIAYIKNGGIEYINTYVYNNKKIEELKKRIVDAEITNYINKIELGEEIGFRYKDKGSKIRGFRPKSLAKKIFDFFEDSPKKIVISKEYLSFEGKKYFFGENVFIKKSDQLLVENKEGRTVLKIKQLIVEQSGIFNTLLEKYS</sequence>
<evidence type="ECO:0000313" key="3">
    <source>
        <dbReference type="Proteomes" id="UP000526184"/>
    </source>
</evidence>
<dbReference type="Proteomes" id="UP000526184">
    <property type="component" value="Unassembled WGS sequence"/>
</dbReference>
<dbReference type="AlphaFoldDB" id="A0A7Z0TC14"/>
<keyword evidence="1" id="KW-0812">Transmembrane</keyword>
<dbReference type="EMBL" id="JABMKT010000016">
    <property type="protein sequence ID" value="NYV27953.1"/>
    <property type="molecule type" value="Genomic_DNA"/>
</dbReference>
<accession>A0A7Z0TC14</accession>
<keyword evidence="1" id="KW-0472">Membrane</keyword>
<name>A0A7Z0TC14_9FUSO</name>
<comment type="caution">
    <text evidence="2">The sequence shown here is derived from an EMBL/GenBank/DDBJ whole genome shotgun (WGS) entry which is preliminary data.</text>
</comment>
<dbReference type="OrthoDB" id="82143at2"/>
<feature type="transmembrane region" description="Helical" evidence="1">
    <location>
        <begin position="44"/>
        <end position="66"/>
    </location>
</feature>